<sequence length="349" mass="37317">MPISNYGLWKCTPSSWNGQASSTHGHLEFNDGTNSNKTYEADVNISSTGSDTRLVYWFVSNFNPKQPSTAKLSALDMGFSAQKGSSSLALDFLREGFLTPSAGTLVSHDPSDPTEKGDISAYVDPVMNQAVQEKATLYIWGSHYSDTNGSEGIHDIHMNQGDSGSFEKENGTYQDGGIVIQFADGSWHGIFLAFATETLKTDDNGDPEGQTFAQALGGGSSSGTATEYANKSHATKGSVGIEAAVVNPKGPDHEATKGKGERIYVQNRGASDVSLKGWKIENGHGQVQLLGDDAQVSAHSKHCFEVPEAELGNRGGKIVLKDADGHTVSEVSYTEKQAKKEGHLLYFAN</sequence>
<dbReference type="Proteomes" id="UP001265746">
    <property type="component" value="Unassembled WGS sequence"/>
</dbReference>
<comment type="caution">
    <text evidence="2">The sequence shown here is derived from an EMBL/GenBank/DDBJ whole genome shotgun (WGS) entry which is preliminary data.</text>
</comment>
<dbReference type="InterPro" id="IPR019268">
    <property type="entry name" value="DUF2278"/>
</dbReference>
<evidence type="ECO:0000313" key="3">
    <source>
        <dbReference type="Proteomes" id="UP001265746"/>
    </source>
</evidence>
<proteinExistence type="predicted"/>
<feature type="region of interest" description="Disordered" evidence="1">
    <location>
        <begin position="202"/>
        <end position="234"/>
    </location>
</feature>
<organism evidence="2 3">
    <name type="scientific">Phomopsis amygdali</name>
    <name type="common">Fusicoccum amygdali</name>
    <dbReference type="NCBI Taxonomy" id="1214568"/>
    <lineage>
        <taxon>Eukaryota</taxon>
        <taxon>Fungi</taxon>
        <taxon>Dikarya</taxon>
        <taxon>Ascomycota</taxon>
        <taxon>Pezizomycotina</taxon>
        <taxon>Sordariomycetes</taxon>
        <taxon>Sordariomycetidae</taxon>
        <taxon>Diaporthales</taxon>
        <taxon>Diaporthaceae</taxon>
        <taxon>Diaporthe</taxon>
    </lineage>
</organism>
<keyword evidence="3" id="KW-1185">Reference proteome</keyword>
<evidence type="ECO:0008006" key="4">
    <source>
        <dbReference type="Google" id="ProtNLM"/>
    </source>
</evidence>
<dbReference type="AlphaFoldDB" id="A0AAD9SAF5"/>
<dbReference type="Pfam" id="PF10042">
    <property type="entry name" value="DUF2278"/>
    <property type="match status" value="1"/>
</dbReference>
<evidence type="ECO:0000256" key="1">
    <source>
        <dbReference type="SAM" id="MobiDB-lite"/>
    </source>
</evidence>
<gene>
    <name evidence="2" type="ORF">N8I77_009735</name>
</gene>
<evidence type="ECO:0000313" key="2">
    <source>
        <dbReference type="EMBL" id="KAK2603264.1"/>
    </source>
</evidence>
<reference evidence="2" key="1">
    <citation type="submission" date="2023-06" db="EMBL/GenBank/DDBJ databases">
        <authorList>
            <person name="Noh H."/>
        </authorList>
    </citation>
    <scope>NUCLEOTIDE SEQUENCE</scope>
    <source>
        <strain evidence="2">DUCC20226</strain>
    </source>
</reference>
<accession>A0AAD9SAF5</accession>
<dbReference type="EMBL" id="JAUJFL010000005">
    <property type="protein sequence ID" value="KAK2603264.1"/>
    <property type="molecule type" value="Genomic_DNA"/>
</dbReference>
<protein>
    <recommendedName>
        <fullName evidence="4">LTD domain-containing protein</fullName>
    </recommendedName>
</protein>
<name>A0AAD9SAF5_PHOAM</name>